<feature type="domain" description="Luciferase-like" evidence="2">
    <location>
        <begin position="8"/>
        <end position="324"/>
    </location>
</feature>
<dbReference type="InterPro" id="IPR050564">
    <property type="entry name" value="F420-G6PD/mer"/>
</dbReference>
<dbReference type="PANTHER" id="PTHR43244:SF1">
    <property type="entry name" value="5,10-METHYLENETETRAHYDROMETHANOPTERIN REDUCTASE"/>
    <property type="match status" value="1"/>
</dbReference>
<dbReference type="Gene3D" id="3.20.20.30">
    <property type="entry name" value="Luciferase-like domain"/>
    <property type="match status" value="1"/>
</dbReference>
<name>E6N3R1_CALS0</name>
<evidence type="ECO:0000313" key="3">
    <source>
        <dbReference type="EMBL" id="BAJ46967.1"/>
    </source>
</evidence>
<dbReference type="InterPro" id="IPR036661">
    <property type="entry name" value="Luciferase-like_sf"/>
</dbReference>
<dbReference type="Pfam" id="PF00296">
    <property type="entry name" value="Bac_luciferase"/>
    <property type="match status" value="1"/>
</dbReference>
<dbReference type="GO" id="GO:0016705">
    <property type="term" value="F:oxidoreductase activity, acting on paired donors, with incorporation or reduction of molecular oxygen"/>
    <property type="evidence" value="ECO:0007669"/>
    <property type="project" value="InterPro"/>
</dbReference>
<dbReference type="AlphaFoldDB" id="E6N3R1"/>
<dbReference type="EMBL" id="AP011751">
    <property type="protein sequence ID" value="BAJ46967.1"/>
    <property type="molecule type" value="Genomic_DNA"/>
</dbReference>
<organism evidence="3 6">
    <name type="scientific">Caldiarchaeum subterraneum</name>
    <dbReference type="NCBI Taxonomy" id="311458"/>
    <lineage>
        <taxon>Archaea</taxon>
        <taxon>Nitrososphaerota</taxon>
        <taxon>Candidatus Caldarchaeales</taxon>
        <taxon>Candidatus Caldarchaeaceae</taxon>
        <taxon>Candidatus Caldarchaeum</taxon>
    </lineage>
</organism>
<proteinExistence type="predicted"/>
<dbReference type="KEGG" id="csu:CSUB_C0671"/>
<keyword evidence="1" id="KW-0560">Oxidoreductase</keyword>
<dbReference type="STRING" id="311458.CSUB_C0671"/>
<protein>
    <submittedName>
        <fullName evidence="3">N5,N10-methylenetetrahydromethanopterin reductase</fullName>
    </submittedName>
</protein>
<evidence type="ECO:0000313" key="5">
    <source>
        <dbReference type="EMBL" id="BAJ50530.1"/>
    </source>
</evidence>
<dbReference type="Proteomes" id="UP000008120">
    <property type="component" value="Chromosome"/>
</dbReference>
<dbReference type="BioCyc" id="CCAL311458:G131R-683-MONOMER"/>
<dbReference type="EMBL" id="BA000048">
    <property type="protein sequence ID" value="BAJ50530.1"/>
    <property type="molecule type" value="Genomic_DNA"/>
</dbReference>
<dbReference type="InterPro" id="IPR011251">
    <property type="entry name" value="Luciferase-like_dom"/>
</dbReference>
<dbReference type="PANTHER" id="PTHR43244">
    <property type="match status" value="1"/>
</dbReference>
<dbReference type="EMBL" id="AP011844">
    <property type="protein sequence ID" value="BAJ47714.1"/>
    <property type="molecule type" value="Genomic_DNA"/>
</dbReference>
<accession>E6N3R1</accession>
<evidence type="ECO:0000313" key="4">
    <source>
        <dbReference type="EMBL" id="BAJ47714.1"/>
    </source>
</evidence>
<gene>
    <name evidence="5" type="ORF">CSUB_C0671</name>
    <name evidence="4" type="ORF">HGMM_F09F10C36</name>
    <name evidence="3" type="ORF">HGMM_F40C01C08</name>
</gene>
<reference evidence="3 6" key="2">
    <citation type="journal article" date="2011" name="Nucleic Acids Res.">
        <title>Insights into the evolution of Archaea and eukaryotic protein modifier systems revealed by the genome of a novel archaeal group.</title>
        <authorList>
            <person name="Nunoura T."/>
            <person name="Takaki Y."/>
            <person name="Kakuta J."/>
            <person name="Nishi S."/>
            <person name="Sugahara J."/>
            <person name="Kazama H."/>
            <person name="Chee G."/>
            <person name="Hattori M."/>
            <person name="Kanai A."/>
            <person name="Atomi H."/>
            <person name="Takai K."/>
            <person name="Takami H."/>
        </authorList>
    </citation>
    <scope>NUCLEOTIDE SEQUENCE [LARGE SCALE GENOMIC DNA]</scope>
</reference>
<reference evidence="3 6" key="1">
    <citation type="journal article" date="2005" name="Environ. Microbiol.">
        <title>Genetic and functional properties of uncultivated thermophilic crenarchaeotes from a subsurface gold mine as revealed by analysis of genome fragments.</title>
        <authorList>
            <person name="Nunoura T."/>
            <person name="Hirayama H."/>
            <person name="Takami H."/>
            <person name="Oida H."/>
            <person name="Nishi S."/>
            <person name="Shimamura S."/>
            <person name="Suzuki Y."/>
            <person name="Inagaki F."/>
            <person name="Takai K."/>
            <person name="Nealson K.H."/>
            <person name="Horikoshi K."/>
        </authorList>
    </citation>
    <scope>NUCLEOTIDE SEQUENCE [LARGE SCALE GENOMIC DNA]</scope>
</reference>
<evidence type="ECO:0000256" key="1">
    <source>
        <dbReference type="ARBA" id="ARBA00023002"/>
    </source>
</evidence>
<sequence>MNRLREFGCHIITSQHTIDEILRLAILADKLSYDHVRIGDHVIVPNAEVSYPNAQTLLAAFGVLTKHVRISTAVTDCYRRHPVEIAQAIATLDVLTHGRAVLGIGAGEMMNLSPFGIEWTKPVKRLREAVEVINLLLASTPKSPATYEGEIFSLKKAYLQIKPVQKPRPPIYIGAAGCKTRELVGMVGDGWLPVGVESPQTLKKHLLDVKNGAERTSRQISNIDIDVTVYTAVDEDIENAYRVVSPAVKSMLVQQREVLRELTGLEVPENLSLQRIDPTDKERLMSFEEMVKQVPRSAVEDVAAFGPIDSVIGKLEEFLGAGATSLTICIIGLDHEKTLRTYAEKIIPYLKETYGSH</sequence>
<dbReference type="CDD" id="cd01097">
    <property type="entry name" value="Tetrahydromethanopterin_reductase"/>
    <property type="match status" value="1"/>
</dbReference>
<evidence type="ECO:0000313" key="6">
    <source>
        <dbReference type="Proteomes" id="UP000008120"/>
    </source>
</evidence>
<dbReference type="SUPFAM" id="SSF51679">
    <property type="entry name" value="Bacterial luciferase-like"/>
    <property type="match status" value="1"/>
</dbReference>
<evidence type="ECO:0000259" key="2">
    <source>
        <dbReference type="Pfam" id="PF00296"/>
    </source>
</evidence>
<reference evidence="3" key="3">
    <citation type="journal article" date="2012" name="PLoS ONE">
        <title>A Deeply Branching Thermophilic Bacterium with an Ancient Acetyl-CoA Pathway Dominates a Subsurface Ecosystem.</title>
        <authorList>
            <person name="Takami H."/>
            <person name="Noguchi H."/>
            <person name="Takaki Y."/>
            <person name="Uchiyama I."/>
            <person name="Toyoda A."/>
            <person name="Nishi S."/>
            <person name="Chee G.-J."/>
            <person name="Arai W."/>
            <person name="Nunoura T."/>
            <person name="Itoh T."/>
            <person name="Hattori M."/>
            <person name="Takai K."/>
        </authorList>
    </citation>
    <scope>NUCLEOTIDE SEQUENCE</scope>
</reference>